<comment type="caution">
    <text evidence="7">The sequence shown here is derived from an EMBL/GenBank/DDBJ whole genome shotgun (WGS) entry which is preliminary data.</text>
</comment>
<dbReference type="SUPFAM" id="SSF53223">
    <property type="entry name" value="Aminoacid dehydrogenase-like, N-terminal domain"/>
    <property type="match status" value="1"/>
</dbReference>
<organism evidence="7 8">
    <name type="scientific">Colletotrichum tofieldiae</name>
    <dbReference type="NCBI Taxonomy" id="708197"/>
    <lineage>
        <taxon>Eukaryota</taxon>
        <taxon>Fungi</taxon>
        <taxon>Dikarya</taxon>
        <taxon>Ascomycota</taxon>
        <taxon>Pezizomycotina</taxon>
        <taxon>Sordariomycetes</taxon>
        <taxon>Hypocreomycetidae</taxon>
        <taxon>Glomerellales</taxon>
        <taxon>Glomerellaceae</taxon>
        <taxon>Colletotrichum</taxon>
        <taxon>Colletotrichum spaethianum species complex</taxon>
    </lineage>
</organism>
<evidence type="ECO:0000256" key="5">
    <source>
        <dbReference type="ARBA" id="ARBA00023268"/>
    </source>
</evidence>
<dbReference type="Pfam" id="PF00763">
    <property type="entry name" value="THF_DHG_CYH"/>
    <property type="match status" value="1"/>
</dbReference>
<dbReference type="Proteomes" id="UP000076552">
    <property type="component" value="Unassembled WGS sequence"/>
</dbReference>
<dbReference type="Gene3D" id="3.40.50.720">
    <property type="entry name" value="NAD(P)-binding Rossmann-like Domain"/>
    <property type="match status" value="1"/>
</dbReference>
<dbReference type="EMBL" id="LFIV01000148">
    <property type="protein sequence ID" value="KZL67306.1"/>
    <property type="molecule type" value="Genomic_DNA"/>
</dbReference>
<sequence length="296" mass="33030">MFSNKLGTELISEKNNPRLNVNHLSQACLLKGKPIIENLERWCFKHNQLRDGVKPMLAVIYFDTGSDARDYLQIKAEVAAKAGIDYSSHKLLPHASINEVLNKIKELNKDNRIHGILVQRPVPEHLDEHEVMYNINRQKHIEECTRGKDSNIAVDGVERLLDAYHKVQMLDLYIIILGGTNIITPEFKAELKHRFQYVKILSTLEGTTIDCKRNTVIMTELNKGGIIKPTMLGPNVKLIIDLGFDVDTKTGDLDPGCGPQAAAVQGLVLNAPSQEHKQSEASVPARNPAPILALLL</sequence>
<comment type="pathway">
    <text evidence="1">One-carbon metabolism; tetrahydrofolate interconversion.</text>
</comment>
<keyword evidence="5" id="KW-0511">Multifunctional enzyme</keyword>
<dbReference type="InterPro" id="IPR020630">
    <property type="entry name" value="THF_DH/CycHdrlase_cat_dom"/>
</dbReference>
<dbReference type="STRING" id="708197.A0A166PYB8"/>
<keyword evidence="3" id="KW-0521">NADP</keyword>
<dbReference type="GO" id="GO:0005829">
    <property type="term" value="C:cytosol"/>
    <property type="evidence" value="ECO:0007669"/>
    <property type="project" value="TreeGrafter"/>
</dbReference>
<reference evidence="7 8" key="1">
    <citation type="submission" date="2015-06" db="EMBL/GenBank/DDBJ databases">
        <title>Survival trade-offs in plant roots during colonization by closely related pathogenic and mutualistic fungi.</title>
        <authorList>
            <person name="Hacquard S."/>
            <person name="Kracher B."/>
            <person name="Hiruma K."/>
            <person name="Weinman A."/>
            <person name="Muench P."/>
            <person name="Garrido Oter R."/>
            <person name="Ver Loren van Themaat E."/>
            <person name="Dallerey J.-F."/>
            <person name="Damm U."/>
            <person name="Henrissat B."/>
            <person name="Lespinet O."/>
            <person name="Thon M."/>
            <person name="Kemen E."/>
            <person name="McHardy A.C."/>
            <person name="Schulze-Lefert P."/>
            <person name="O'Connell R.J."/>
        </authorList>
    </citation>
    <scope>NUCLEOTIDE SEQUENCE [LARGE SCALE GENOMIC DNA]</scope>
    <source>
        <strain evidence="7 8">0861</strain>
    </source>
</reference>
<dbReference type="InterPro" id="IPR000672">
    <property type="entry name" value="THF_DH/CycHdrlase"/>
</dbReference>
<dbReference type="GO" id="GO:0035999">
    <property type="term" value="P:tetrahydrofolate interconversion"/>
    <property type="evidence" value="ECO:0007669"/>
    <property type="project" value="TreeGrafter"/>
</dbReference>
<evidence type="ECO:0000256" key="1">
    <source>
        <dbReference type="ARBA" id="ARBA00004777"/>
    </source>
</evidence>
<evidence type="ECO:0000256" key="4">
    <source>
        <dbReference type="ARBA" id="ARBA00023002"/>
    </source>
</evidence>
<dbReference type="PANTHER" id="PTHR48099">
    <property type="entry name" value="C-1-TETRAHYDROFOLATE SYNTHASE, CYTOPLASMIC-RELATED"/>
    <property type="match status" value="1"/>
</dbReference>
<feature type="domain" description="Tetrahydrofolate dehydrogenase/cyclohydrolase catalytic" evidence="6">
    <location>
        <begin position="30"/>
        <end position="142"/>
    </location>
</feature>
<evidence type="ECO:0000259" key="6">
    <source>
        <dbReference type="Pfam" id="PF00763"/>
    </source>
</evidence>
<dbReference type="InterPro" id="IPR046346">
    <property type="entry name" value="Aminoacid_DH-like_N_sf"/>
</dbReference>
<gene>
    <name evidence="7" type="ORF">CT0861_13041</name>
</gene>
<keyword evidence="8" id="KW-1185">Reference proteome</keyword>
<dbReference type="Gene3D" id="3.40.50.10860">
    <property type="entry name" value="Leucine Dehydrogenase, chain A, domain 1"/>
    <property type="match status" value="1"/>
</dbReference>
<dbReference type="PRINTS" id="PR00085">
    <property type="entry name" value="THFDHDRGNASE"/>
</dbReference>
<dbReference type="AlphaFoldDB" id="A0A166PYB8"/>
<evidence type="ECO:0000256" key="2">
    <source>
        <dbReference type="ARBA" id="ARBA00022801"/>
    </source>
</evidence>
<protein>
    <submittedName>
        <fullName evidence="7">Methylenetetrahydrofolate dehydrogenase (NADP(+))</fullName>
    </submittedName>
</protein>
<proteinExistence type="predicted"/>
<name>A0A166PYB8_9PEZI</name>
<dbReference type="GO" id="GO:0004488">
    <property type="term" value="F:methylenetetrahydrofolate dehydrogenase (NADP+) activity"/>
    <property type="evidence" value="ECO:0007669"/>
    <property type="project" value="InterPro"/>
</dbReference>
<dbReference type="GO" id="GO:0004477">
    <property type="term" value="F:methenyltetrahydrofolate cyclohydrolase activity"/>
    <property type="evidence" value="ECO:0007669"/>
    <property type="project" value="TreeGrafter"/>
</dbReference>
<evidence type="ECO:0000256" key="3">
    <source>
        <dbReference type="ARBA" id="ARBA00022857"/>
    </source>
</evidence>
<keyword evidence="2" id="KW-0378">Hydrolase</keyword>
<keyword evidence="4" id="KW-0560">Oxidoreductase</keyword>
<feature type="non-terminal residue" evidence="7">
    <location>
        <position position="296"/>
    </location>
</feature>
<evidence type="ECO:0000313" key="7">
    <source>
        <dbReference type="EMBL" id="KZL67306.1"/>
    </source>
</evidence>
<accession>A0A166PYB8</accession>
<evidence type="ECO:0000313" key="8">
    <source>
        <dbReference type="Proteomes" id="UP000076552"/>
    </source>
</evidence>
<dbReference type="PANTHER" id="PTHR48099:SF5">
    <property type="entry name" value="C-1-TETRAHYDROFOLATE SYNTHASE, CYTOPLASMIC"/>
    <property type="match status" value="1"/>
</dbReference>